<dbReference type="Proteomes" id="UP000007519">
    <property type="component" value="Chromosome"/>
</dbReference>
<sequence length="44" mass="4704">MDSGAAQPQTKQKTCFFAQGRADLRATTQPDPPKGRGSPKTKLS</sequence>
<proteinExistence type="predicted"/>
<dbReference type="EMBL" id="CP002831">
    <property type="protein sequence ID" value="AFC25847.1"/>
    <property type="molecule type" value="Genomic_DNA"/>
</dbReference>
<dbReference type="HOGENOM" id="CLU_218064_0_0_10"/>
<dbReference type="AlphaFoldDB" id="H6KZS1"/>
<dbReference type="STRING" id="984262.SGRA_3119"/>
<feature type="compositionally biased region" description="Polar residues" evidence="1">
    <location>
        <begin position="1"/>
        <end position="13"/>
    </location>
</feature>
<organism evidence="2 3">
    <name type="scientific">Saprospira grandis (strain Lewin)</name>
    <dbReference type="NCBI Taxonomy" id="984262"/>
    <lineage>
        <taxon>Bacteria</taxon>
        <taxon>Pseudomonadati</taxon>
        <taxon>Bacteroidota</taxon>
        <taxon>Saprospiria</taxon>
        <taxon>Saprospirales</taxon>
        <taxon>Saprospiraceae</taxon>
        <taxon>Saprospira</taxon>
    </lineage>
</organism>
<evidence type="ECO:0000313" key="2">
    <source>
        <dbReference type="EMBL" id="AFC25847.1"/>
    </source>
</evidence>
<evidence type="ECO:0000313" key="3">
    <source>
        <dbReference type="Proteomes" id="UP000007519"/>
    </source>
</evidence>
<reference evidence="2 3" key="1">
    <citation type="journal article" date="2012" name="Stand. Genomic Sci.">
        <title>Complete genome sequencing and analysis of Saprospira grandis str. Lewin, a predatory marine bacterium.</title>
        <authorList>
            <person name="Saw J.H."/>
            <person name="Yuryev A."/>
            <person name="Kanbe M."/>
            <person name="Hou S."/>
            <person name="Young A.G."/>
            <person name="Aizawa S."/>
            <person name="Alam M."/>
        </authorList>
    </citation>
    <scope>NUCLEOTIDE SEQUENCE [LARGE SCALE GENOMIC DNA]</scope>
    <source>
        <strain evidence="2 3">Lewin</strain>
    </source>
</reference>
<feature type="region of interest" description="Disordered" evidence="1">
    <location>
        <begin position="1"/>
        <end position="44"/>
    </location>
</feature>
<gene>
    <name evidence="2" type="ordered locus">SGRA_3119</name>
</gene>
<evidence type="ECO:0000256" key="1">
    <source>
        <dbReference type="SAM" id="MobiDB-lite"/>
    </source>
</evidence>
<accession>H6KZS1</accession>
<name>H6KZS1_SAPGL</name>
<keyword evidence="3" id="KW-1185">Reference proteome</keyword>
<dbReference type="KEGG" id="sgn:SGRA_3119"/>
<protein>
    <submittedName>
        <fullName evidence="2">Uncharacterized protein</fullName>
    </submittedName>
</protein>